<dbReference type="EMBL" id="CP127294">
    <property type="protein sequence ID" value="WIX75688.1"/>
    <property type="molecule type" value="Genomic_DNA"/>
</dbReference>
<organism evidence="1 2">
    <name type="scientific">Amycolatopsis carbonis</name>
    <dbReference type="NCBI Taxonomy" id="715471"/>
    <lineage>
        <taxon>Bacteria</taxon>
        <taxon>Bacillati</taxon>
        <taxon>Actinomycetota</taxon>
        <taxon>Actinomycetes</taxon>
        <taxon>Pseudonocardiales</taxon>
        <taxon>Pseudonocardiaceae</taxon>
        <taxon>Amycolatopsis</taxon>
    </lineage>
</organism>
<dbReference type="Proteomes" id="UP001236014">
    <property type="component" value="Chromosome"/>
</dbReference>
<gene>
    <name evidence="1" type="ORF">QRX50_29855</name>
</gene>
<proteinExistence type="predicted"/>
<dbReference type="KEGG" id="acab:QRX50_29855"/>
<reference evidence="1 2" key="1">
    <citation type="submission" date="2023-06" db="EMBL/GenBank/DDBJ databases">
        <authorList>
            <person name="Oyuntsetseg B."/>
            <person name="Kim S.B."/>
        </authorList>
    </citation>
    <scope>NUCLEOTIDE SEQUENCE [LARGE SCALE GENOMIC DNA]</scope>
    <source>
        <strain evidence="1 2">2-15</strain>
    </source>
</reference>
<dbReference type="AlphaFoldDB" id="A0A9Y2IC69"/>
<protein>
    <submittedName>
        <fullName evidence="1">Uncharacterized protein</fullName>
    </submittedName>
</protein>
<evidence type="ECO:0000313" key="2">
    <source>
        <dbReference type="Proteomes" id="UP001236014"/>
    </source>
</evidence>
<evidence type="ECO:0000313" key="1">
    <source>
        <dbReference type="EMBL" id="WIX75688.1"/>
    </source>
</evidence>
<sequence>MADSPDPSGHRVRTAVTIADKLHQLLAALVETRAAASGPSAGSP</sequence>
<accession>A0A9Y2IC69</accession>
<dbReference type="RefSeq" id="WP_285966453.1">
    <property type="nucleotide sequence ID" value="NZ_CP127294.1"/>
</dbReference>
<name>A0A9Y2IC69_9PSEU</name>
<keyword evidence="2" id="KW-1185">Reference proteome</keyword>